<gene>
    <name evidence="2" type="ORF">QJS04_geneDACA018997</name>
</gene>
<accession>A0AAV9BAS6</accession>
<dbReference type="InterPro" id="IPR025312">
    <property type="entry name" value="DUF4216"/>
</dbReference>
<protein>
    <recommendedName>
        <fullName evidence="1">DUF4216 domain-containing protein</fullName>
    </recommendedName>
</protein>
<dbReference type="Pfam" id="PF13952">
    <property type="entry name" value="DUF4216"/>
    <property type="match status" value="1"/>
</dbReference>
<feature type="domain" description="DUF4216" evidence="1">
    <location>
        <begin position="9"/>
        <end position="43"/>
    </location>
</feature>
<proteinExistence type="predicted"/>
<organism evidence="2 3">
    <name type="scientific">Acorus gramineus</name>
    <name type="common">Dwarf sweet flag</name>
    <dbReference type="NCBI Taxonomy" id="55184"/>
    <lineage>
        <taxon>Eukaryota</taxon>
        <taxon>Viridiplantae</taxon>
        <taxon>Streptophyta</taxon>
        <taxon>Embryophyta</taxon>
        <taxon>Tracheophyta</taxon>
        <taxon>Spermatophyta</taxon>
        <taxon>Magnoliopsida</taxon>
        <taxon>Liliopsida</taxon>
        <taxon>Acoraceae</taxon>
        <taxon>Acorus</taxon>
    </lineage>
</organism>
<evidence type="ECO:0000259" key="1">
    <source>
        <dbReference type="Pfam" id="PF13952"/>
    </source>
</evidence>
<dbReference type="AlphaFoldDB" id="A0AAV9BAS6"/>
<reference evidence="2" key="2">
    <citation type="submission" date="2023-06" db="EMBL/GenBank/DDBJ databases">
        <authorList>
            <person name="Ma L."/>
            <person name="Liu K.-W."/>
            <person name="Li Z."/>
            <person name="Hsiao Y.-Y."/>
            <person name="Qi Y."/>
            <person name="Fu T."/>
            <person name="Tang G."/>
            <person name="Zhang D."/>
            <person name="Sun W.-H."/>
            <person name="Liu D.-K."/>
            <person name="Li Y."/>
            <person name="Chen G.-Z."/>
            <person name="Liu X.-D."/>
            <person name="Liao X.-Y."/>
            <person name="Jiang Y.-T."/>
            <person name="Yu X."/>
            <person name="Hao Y."/>
            <person name="Huang J."/>
            <person name="Zhao X.-W."/>
            <person name="Ke S."/>
            <person name="Chen Y.-Y."/>
            <person name="Wu W.-L."/>
            <person name="Hsu J.-L."/>
            <person name="Lin Y.-F."/>
            <person name="Huang M.-D."/>
            <person name="Li C.-Y."/>
            <person name="Huang L."/>
            <person name="Wang Z.-W."/>
            <person name="Zhao X."/>
            <person name="Zhong W.-Y."/>
            <person name="Peng D.-H."/>
            <person name="Ahmad S."/>
            <person name="Lan S."/>
            <person name="Zhang J.-S."/>
            <person name="Tsai W.-C."/>
            <person name="Van De Peer Y."/>
            <person name="Liu Z.-J."/>
        </authorList>
    </citation>
    <scope>NUCLEOTIDE SEQUENCE</scope>
    <source>
        <strain evidence="2">SCP</strain>
        <tissue evidence="2">Leaves</tissue>
    </source>
</reference>
<comment type="caution">
    <text evidence="2">The sequence shown here is derived from an EMBL/GenBank/DDBJ whole genome shotgun (WGS) entry which is preliminary data.</text>
</comment>
<evidence type="ECO:0000313" key="3">
    <source>
        <dbReference type="Proteomes" id="UP001179952"/>
    </source>
</evidence>
<sequence>MQLVNLSNFMSSDRMGDEPFVLAEHAEQVFYSKDPTNLDWHVVLQVPRKTYMHDESSLIAESPNVTDADVGPSNSKPIVADELIFNDPENYVVVLEKKEGRGQTCDP</sequence>
<keyword evidence="3" id="KW-1185">Reference proteome</keyword>
<evidence type="ECO:0000313" key="2">
    <source>
        <dbReference type="EMBL" id="KAK1273336.1"/>
    </source>
</evidence>
<dbReference type="Proteomes" id="UP001179952">
    <property type="component" value="Unassembled WGS sequence"/>
</dbReference>
<name>A0AAV9BAS6_ACOGR</name>
<reference evidence="2" key="1">
    <citation type="journal article" date="2023" name="Nat. Commun.">
        <title>Diploid and tetraploid genomes of Acorus and the evolution of monocots.</title>
        <authorList>
            <person name="Ma L."/>
            <person name="Liu K.W."/>
            <person name="Li Z."/>
            <person name="Hsiao Y.Y."/>
            <person name="Qi Y."/>
            <person name="Fu T."/>
            <person name="Tang G.D."/>
            <person name="Zhang D."/>
            <person name="Sun W.H."/>
            <person name="Liu D.K."/>
            <person name="Li Y."/>
            <person name="Chen G.Z."/>
            <person name="Liu X.D."/>
            <person name="Liao X.Y."/>
            <person name="Jiang Y.T."/>
            <person name="Yu X."/>
            <person name="Hao Y."/>
            <person name="Huang J."/>
            <person name="Zhao X.W."/>
            <person name="Ke S."/>
            <person name="Chen Y.Y."/>
            <person name="Wu W.L."/>
            <person name="Hsu J.L."/>
            <person name="Lin Y.F."/>
            <person name="Huang M.D."/>
            <person name="Li C.Y."/>
            <person name="Huang L."/>
            <person name="Wang Z.W."/>
            <person name="Zhao X."/>
            <person name="Zhong W.Y."/>
            <person name="Peng D.H."/>
            <person name="Ahmad S."/>
            <person name="Lan S."/>
            <person name="Zhang J.S."/>
            <person name="Tsai W.C."/>
            <person name="Van de Peer Y."/>
            <person name="Liu Z.J."/>
        </authorList>
    </citation>
    <scope>NUCLEOTIDE SEQUENCE</scope>
    <source>
        <strain evidence="2">SCP</strain>
    </source>
</reference>
<dbReference type="EMBL" id="JAUJYN010000004">
    <property type="protein sequence ID" value="KAK1273336.1"/>
    <property type="molecule type" value="Genomic_DNA"/>
</dbReference>